<dbReference type="Proteomes" id="UP000031512">
    <property type="component" value="Chromosome 1"/>
</dbReference>
<keyword evidence="2" id="KW-0472">Membrane</keyword>
<dbReference type="PROSITE" id="PS50222">
    <property type="entry name" value="EF_HAND_2"/>
    <property type="match status" value="1"/>
</dbReference>
<dbReference type="GeneID" id="15807279"/>
<dbReference type="PROSITE" id="PS00018">
    <property type="entry name" value="EF_HAND_1"/>
    <property type="match status" value="2"/>
</dbReference>
<dbReference type="eggNOG" id="ENOG502TN6R">
    <property type="taxonomic scope" value="Eukaryota"/>
</dbReference>
<dbReference type="GO" id="GO:0005509">
    <property type="term" value="F:calcium ion binding"/>
    <property type="evidence" value="ECO:0007669"/>
    <property type="project" value="InterPro"/>
</dbReference>
<organism evidence="4 5">
    <name type="scientific">Theileria equi strain WA</name>
    <dbReference type="NCBI Taxonomy" id="1537102"/>
    <lineage>
        <taxon>Eukaryota</taxon>
        <taxon>Sar</taxon>
        <taxon>Alveolata</taxon>
        <taxon>Apicomplexa</taxon>
        <taxon>Aconoidasida</taxon>
        <taxon>Piroplasmida</taxon>
        <taxon>Theileriidae</taxon>
        <taxon>Theileria</taxon>
    </lineage>
</organism>
<dbReference type="RefSeq" id="XP_004829604.1">
    <property type="nucleotide sequence ID" value="XM_004829547.1"/>
</dbReference>
<keyword evidence="5" id="KW-1185">Reference proteome</keyword>
<dbReference type="InterPro" id="IPR002048">
    <property type="entry name" value="EF_hand_dom"/>
</dbReference>
<feature type="domain" description="EF-hand" evidence="3">
    <location>
        <begin position="474"/>
        <end position="509"/>
    </location>
</feature>
<proteinExistence type="predicted"/>
<evidence type="ECO:0000313" key="4">
    <source>
        <dbReference type="EMBL" id="AFZ79938.1"/>
    </source>
</evidence>
<dbReference type="EMBL" id="CP001669">
    <property type="protein sequence ID" value="AFZ79938.1"/>
    <property type="molecule type" value="Genomic_DNA"/>
</dbReference>
<dbReference type="InterPro" id="IPR018247">
    <property type="entry name" value="EF_Hand_1_Ca_BS"/>
</dbReference>
<evidence type="ECO:0000313" key="5">
    <source>
        <dbReference type="Proteomes" id="UP000031512"/>
    </source>
</evidence>
<sequence>MRVINTTTLKRVSSVVATIYYFTPFLIIFFFSVVQLLNVNESYLLKLIFGEICQNGTPNTLASIVCPIPPLRRVGELKSTNDSYTMPVIVATTKSTTGVTVKTDYATPTPLYTIVGMCSNHGSSNANHLSILNDVCDIVHGSINSSELKQKLDEANRDRHLNDDIIKWSHVSILMQKLPVSGKIWHIKWLMHMNKNKTLSKVLDAMLSVAVKSQENINHLKARTNLLYELDDPFLFAAQTAFPVFVDAELKIQQDSLKRLFAAFPEAFVAFVHARTLGFRKVNFLTFEPDTDRFTFLSVYLCTLQLLTTYVFPPIKVYNEVVDSDFLNTNRSVGTEFPSILQEFVNDSLSRVFLDKVILSVDSVGLMHDERELLFTIMEVGLQFANIFLLRNSPIKFMDGNVINRNVLIKRLRKGLILLGKFIASDTNTDGVLSFKEFINAGTKDHETILRREQDREPEQSSMRNVRIMRTREDLRDKVVEEFILSDINKDNYITLEEYMDVITSTGFHRLTIHV</sequence>
<evidence type="ECO:0000259" key="3">
    <source>
        <dbReference type="PROSITE" id="PS50222"/>
    </source>
</evidence>
<dbReference type="AlphaFoldDB" id="L0AXH8"/>
<evidence type="ECO:0000256" key="1">
    <source>
        <dbReference type="ARBA" id="ARBA00022837"/>
    </source>
</evidence>
<gene>
    <name evidence="4" type="ORF">BEWA_027870</name>
</gene>
<name>L0AXH8_THEEQ</name>
<dbReference type="InterPro" id="IPR011992">
    <property type="entry name" value="EF-hand-dom_pair"/>
</dbReference>
<keyword evidence="1" id="KW-0106">Calcium</keyword>
<keyword evidence="2" id="KW-1133">Transmembrane helix</keyword>
<keyword evidence="2" id="KW-0812">Transmembrane</keyword>
<dbReference type="SUPFAM" id="SSF47473">
    <property type="entry name" value="EF-hand"/>
    <property type="match status" value="1"/>
</dbReference>
<dbReference type="KEGG" id="beq:BEWA_027870"/>
<evidence type="ECO:0000256" key="2">
    <source>
        <dbReference type="SAM" id="Phobius"/>
    </source>
</evidence>
<accession>L0AXH8</accession>
<reference evidence="4 5" key="1">
    <citation type="journal article" date="2012" name="BMC Genomics">
        <title>Comparative genomic analysis and phylogenetic position of Theileria equi.</title>
        <authorList>
            <person name="Kappmeyer L.S."/>
            <person name="Thiagarajan M."/>
            <person name="Herndon D.R."/>
            <person name="Ramsay J.D."/>
            <person name="Caler E."/>
            <person name="Djikeng A."/>
            <person name="Gillespie J.J."/>
            <person name="Lau A.O."/>
            <person name="Roalson E.H."/>
            <person name="Silva J.C."/>
            <person name="Silva M.G."/>
            <person name="Suarez C.E."/>
            <person name="Ueti M.W."/>
            <person name="Nene V.M."/>
            <person name="Mealey R.H."/>
            <person name="Knowles D.P."/>
            <person name="Brayton K.A."/>
        </authorList>
    </citation>
    <scope>NUCLEOTIDE SEQUENCE [LARGE SCALE GENOMIC DNA]</scope>
    <source>
        <strain evidence="4 5">WA</strain>
    </source>
</reference>
<dbReference type="OrthoDB" id="360606at2759"/>
<dbReference type="VEuPathDB" id="PiroplasmaDB:BEWA_027870"/>
<dbReference type="Gene3D" id="1.10.238.10">
    <property type="entry name" value="EF-hand"/>
    <property type="match status" value="1"/>
</dbReference>
<protein>
    <recommendedName>
        <fullName evidence="3">EF-hand domain-containing protein</fullName>
    </recommendedName>
</protein>
<feature type="transmembrane region" description="Helical" evidence="2">
    <location>
        <begin position="12"/>
        <end position="37"/>
    </location>
</feature>